<evidence type="ECO:0000313" key="2">
    <source>
        <dbReference type="EMBL" id="QDU56359.1"/>
    </source>
</evidence>
<accession>A0A518ANR0</accession>
<evidence type="ECO:0000313" key="3">
    <source>
        <dbReference type="Proteomes" id="UP000315750"/>
    </source>
</evidence>
<organism evidence="2 3">
    <name type="scientific">Aeoliella mucimassa</name>
    <dbReference type="NCBI Taxonomy" id="2527972"/>
    <lineage>
        <taxon>Bacteria</taxon>
        <taxon>Pseudomonadati</taxon>
        <taxon>Planctomycetota</taxon>
        <taxon>Planctomycetia</taxon>
        <taxon>Pirellulales</taxon>
        <taxon>Lacipirellulaceae</taxon>
        <taxon>Aeoliella</taxon>
    </lineage>
</organism>
<dbReference type="KEGG" id="amuc:Pan181_25680"/>
<proteinExistence type="predicted"/>
<evidence type="ECO:0000256" key="1">
    <source>
        <dbReference type="SAM" id="MobiDB-lite"/>
    </source>
</evidence>
<feature type="region of interest" description="Disordered" evidence="1">
    <location>
        <begin position="1"/>
        <end position="62"/>
    </location>
</feature>
<dbReference type="Proteomes" id="UP000315750">
    <property type="component" value="Chromosome"/>
</dbReference>
<gene>
    <name evidence="2" type="ORF">Pan181_25680</name>
</gene>
<feature type="compositionally biased region" description="Polar residues" evidence="1">
    <location>
        <begin position="27"/>
        <end position="36"/>
    </location>
</feature>
<protein>
    <submittedName>
        <fullName evidence="2">Uncharacterized protein</fullName>
    </submittedName>
</protein>
<dbReference type="AlphaFoldDB" id="A0A518ANR0"/>
<dbReference type="EMBL" id="CP036278">
    <property type="protein sequence ID" value="QDU56359.1"/>
    <property type="molecule type" value="Genomic_DNA"/>
</dbReference>
<keyword evidence="3" id="KW-1185">Reference proteome</keyword>
<sequence length="62" mass="7063">MHPFLARFQPRKGKKGNSHTPYMGYSAWSSEQQKSGEYSEKQRTIKSLPNGCDQHISPSLSH</sequence>
<name>A0A518ANR0_9BACT</name>
<reference evidence="2 3" key="1">
    <citation type="submission" date="2019-02" db="EMBL/GenBank/DDBJ databases">
        <title>Deep-cultivation of Planctomycetes and their phenomic and genomic characterization uncovers novel biology.</title>
        <authorList>
            <person name="Wiegand S."/>
            <person name="Jogler M."/>
            <person name="Boedeker C."/>
            <person name="Pinto D."/>
            <person name="Vollmers J."/>
            <person name="Rivas-Marin E."/>
            <person name="Kohn T."/>
            <person name="Peeters S.H."/>
            <person name="Heuer A."/>
            <person name="Rast P."/>
            <person name="Oberbeckmann S."/>
            <person name="Bunk B."/>
            <person name="Jeske O."/>
            <person name="Meyerdierks A."/>
            <person name="Storesund J.E."/>
            <person name="Kallscheuer N."/>
            <person name="Luecker S."/>
            <person name="Lage O.M."/>
            <person name="Pohl T."/>
            <person name="Merkel B.J."/>
            <person name="Hornburger P."/>
            <person name="Mueller R.-W."/>
            <person name="Bruemmer F."/>
            <person name="Labrenz M."/>
            <person name="Spormann A.M."/>
            <person name="Op den Camp H."/>
            <person name="Overmann J."/>
            <person name="Amann R."/>
            <person name="Jetten M.S.M."/>
            <person name="Mascher T."/>
            <person name="Medema M.H."/>
            <person name="Devos D.P."/>
            <person name="Kaster A.-K."/>
            <person name="Ovreas L."/>
            <person name="Rohde M."/>
            <person name="Galperin M.Y."/>
            <person name="Jogler C."/>
        </authorList>
    </citation>
    <scope>NUCLEOTIDE SEQUENCE [LARGE SCALE GENOMIC DNA]</scope>
    <source>
        <strain evidence="2 3">Pan181</strain>
    </source>
</reference>